<gene>
    <name evidence="1" type="ORF">A4X06_0g9846</name>
</gene>
<keyword evidence="2" id="KW-1185">Reference proteome</keyword>
<accession>A0A8X7SRQ7</accession>
<dbReference type="EMBL" id="LWDE02003455">
    <property type="protein sequence ID" value="KAE8235512.1"/>
    <property type="molecule type" value="Genomic_DNA"/>
</dbReference>
<dbReference type="AlphaFoldDB" id="A0A8X7SRQ7"/>
<name>A0A8X7SRQ7_9BASI</name>
<sequence>MVIREPHLIGDNHRTDLRVSGPGAPRGVLTEFDLTFISTTSKEAQAIAHRIERQLLSTGQDRWAIAKAALDAILEHKAAIKRDTYESRLEERCTAFTPLAFTLEGAAHIEATEVLKYWRGVMHSFSYMFNAISISLLRSRAETFALRLY</sequence>
<reference evidence="1" key="2">
    <citation type="journal article" date="2019" name="IMA Fungus">
        <title>Genome sequencing and comparison of five Tilletia species to identify candidate genes for the detection of regulated species infecting wheat.</title>
        <authorList>
            <person name="Nguyen H.D.T."/>
            <person name="Sultana T."/>
            <person name="Kesanakurti P."/>
            <person name="Hambleton S."/>
        </authorList>
    </citation>
    <scope>NUCLEOTIDE SEQUENCE</scope>
    <source>
        <strain evidence="1">DAOMC 236426</strain>
    </source>
</reference>
<evidence type="ECO:0000313" key="2">
    <source>
        <dbReference type="Proteomes" id="UP000077684"/>
    </source>
</evidence>
<comment type="caution">
    <text evidence="1">The sequence shown here is derived from an EMBL/GenBank/DDBJ whole genome shotgun (WGS) entry which is preliminary data.</text>
</comment>
<dbReference type="Proteomes" id="UP000077684">
    <property type="component" value="Unassembled WGS sequence"/>
</dbReference>
<protein>
    <submittedName>
        <fullName evidence="1">Uncharacterized protein</fullName>
    </submittedName>
</protein>
<evidence type="ECO:0000313" key="1">
    <source>
        <dbReference type="EMBL" id="KAE8235512.1"/>
    </source>
</evidence>
<reference evidence="1" key="1">
    <citation type="submission" date="2016-04" db="EMBL/GenBank/DDBJ databases">
        <authorList>
            <person name="Nguyen H.D."/>
            <person name="Samba Siva P."/>
            <person name="Cullis J."/>
            <person name="Levesque C.A."/>
            <person name="Hambleton S."/>
        </authorList>
    </citation>
    <scope>NUCLEOTIDE SEQUENCE</scope>
    <source>
        <strain evidence="1">DAOMC 236426</strain>
    </source>
</reference>
<proteinExistence type="predicted"/>
<organism evidence="1 2">
    <name type="scientific">Tilletia controversa</name>
    <name type="common">dwarf bunt fungus</name>
    <dbReference type="NCBI Taxonomy" id="13291"/>
    <lineage>
        <taxon>Eukaryota</taxon>
        <taxon>Fungi</taxon>
        <taxon>Dikarya</taxon>
        <taxon>Basidiomycota</taxon>
        <taxon>Ustilaginomycotina</taxon>
        <taxon>Exobasidiomycetes</taxon>
        <taxon>Tilletiales</taxon>
        <taxon>Tilletiaceae</taxon>
        <taxon>Tilletia</taxon>
    </lineage>
</organism>